<feature type="region of interest" description="Disordered" evidence="1">
    <location>
        <begin position="1"/>
        <end position="20"/>
    </location>
</feature>
<organism evidence="2">
    <name type="scientific">uncultured Solirubrobacteraceae bacterium</name>
    <dbReference type="NCBI Taxonomy" id="1162706"/>
    <lineage>
        <taxon>Bacteria</taxon>
        <taxon>Bacillati</taxon>
        <taxon>Actinomycetota</taxon>
        <taxon>Thermoleophilia</taxon>
        <taxon>Solirubrobacterales</taxon>
        <taxon>Solirubrobacteraceae</taxon>
        <taxon>environmental samples</taxon>
    </lineage>
</organism>
<gene>
    <name evidence="2" type="ORF">AVDCRST_MAG67-604</name>
</gene>
<name>A0A6J4RRG5_9ACTN</name>
<accession>A0A6J4RRG5</accession>
<sequence>VIPGSLRPPRDAAVRAHSGLAAGCEQRRRLRRARAPVRVDRPRRRDGRAARNPARGAAERAPRRATSRRPGGSRDARRRRLRHGDTAADRGLRPRHPL</sequence>
<dbReference type="AlphaFoldDB" id="A0A6J4RRG5"/>
<dbReference type="EMBL" id="CADCVQ010000029">
    <property type="protein sequence ID" value="CAA9477306.1"/>
    <property type="molecule type" value="Genomic_DNA"/>
</dbReference>
<reference evidence="2" key="1">
    <citation type="submission" date="2020-02" db="EMBL/GenBank/DDBJ databases">
        <authorList>
            <person name="Meier V. D."/>
        </authorList>
    </citation>
    <scope>NUCLEOTIDE SEQUENCE</scope>
    <source>
        <strain evidence="2">AVDCRST_MAG67</strain>
    </source>
</reference>
<feature type="compositionally biased region" description="Basic and acidic residues" evidence="1">
    <location>
        <begin position="83"/>
        <end position="92"/>
    </location>
</feature>
<feature type="non-terminal residue" evidence="2">
    <location>
        <position position="98"/>
    </location>
</feature>
<evidence type="ECO:0000313" key="2">
    <source>
        <dbReference type="EMBL" id="CAA9477306.1"/>
    </source>
</evidence>
<proteinExistence type="predicted"/>
<feature type="region of interest" description="Disordered" evidence="1">
    <location>
        <begin position="25"/>
        <end position="98"/>
    </location>
</feature>
<feature type="non-terminal residue" evidence="2">
    <location>
        <position position="1"/>
    </location>
</feature>
<feature type="compositionally biased region" description="Basic residues" evidence="1">
    <location>
        <begin position="28"/>
        <end position="46"/>
    </location>
</feature>
<evidence type="ECO:0000256" key="1">
    <source>
        <dbReference type="SAM" id="MobiDB-lite"/>
    </source>
</evidence>
<protein>
    <submittedName>
        <fullName evidence="2">Uncharacterized protein</fullName>
    </submittedName>
</protein>